<dbReference type="KEGG" id="rhoz:GXP67_26695"/>
<dbReference type="CDD" id="cd14775">
    <property type="entry name" value="TrHb2_O-like"/>
    <property type="match status" value="1"/>
</dbReference>
<dbReference type="GO" id="GO:0020037">
    <property type="term" value="F:heme binding"/>
    <property type="evidence" value="ECO:0007669"/>
    <property type="project" value="InterPro"/>
</dbReference>
<evidence type="ECO:0000256" key="3">
    <source>
        <dbReference type="ARBA" id="ARBA00022723"/>
    </source>
</evidence>
<organism evidence="6 7">
    <name type="scientific">Rhodocytophaga rosea</name>
    <dbReference type="NCBI Taxonomy" id="2704465"/>
    <lineage>
        <taxon>Bacteria</taxon>
        <taxon>Pseudomonadati</taxon>
        <taxon>Bacteroidota</taxon>
        <taxon>Cytophagia</taxon>
        <taxon>Cytophagales</taxon>
        <taxon>Rhodocytophagaceae</taxon>
        <taxon>Rhodocytophaga</taxon>
    </lineage>
</organism>
<keyword evidence="7" id="KW-1185">Reference proteome</keyword>
<proteinExistence type="predicted"/>
<keyword evidence="1" id="KW-0813">Transport</keyword>
<evidence type="ECO:0000256" key="5">
    <source>
        <dbReference type="PIRSR" id="PIRSR601486-1"/>
    </source>
</evidence>
<keyword evidence="2 5" id="KW-0349">Heme</keyword>
<gene>
    <name evidence="6" type="ORF">GXP67_26695</name>
</gene>
<evidence type="ECO:0000256" key="1">
    <source>
        <dbReference type="ARBA" id="ARBA00022448"/>
    </source>
</evidence>
<evidence type="ECO:0000313" key="6">
    <source>
        <dbReference type="EMBL" id="QHT69979.1"/>
    </source>
</evidence>
<dbReference type="InterPro" id="IPR012292">
    <property type="entry name" value="Globin/Proto"/>
</dbReference>
<evidence type="ECO:0000256" key="2">
    <source>
        <dbReference type="ARBA" id="ARBA00022617"/>
    </source>
</evidence>
<dbReference type="EMBL" id="CP048222">
    <property type="protein sequence ID" value="QHT69979.1"/>
    <property type="molecule type" value="Genomic_DNA"/>
</dbReference>
<dbReference type="Gene3D" id="1.10.490.10">
    <property type="entry name" value="Globins"/>
    <property type="match status" value="1"/>
</dbReference>
<feature type="binding site" description="distal binding residue" evidence="5">
    <location>
        <position position="79"/>
    </location>
    <ligand>
        <name>heme</name>
        <dbReference type="ChEBI" id="CHEBI:30413"/>
    </ligand>
    <ligandPart>
        <name>Fe</name>
        <dbReference type="ChEBI" id="CHEBI:18248"/>
    </ligandPart>
</feature>
<keyword evidence="4 5" id="KW-0408">Iron</keyword>
<reference evidence="6 7" key="1">
    <citation type="submission" date="2020-01" db="EMBL/GenBank/DDBJ databases">
        <authorList>
            <person name="Kim M.K."/>
        </authorList>
    </citation>
    <scope>NUCLEOTIDE SEQUENCE [LARGE SCALE GENOMIC DNA]</scope>
    <source>
        <strain evidence="6 7">172606-1</strain>
    </source>
</reference>
<dbReference type="GO" id="GO:0046872">
    <property type="term" value="F:metal ion binding"/>
    <property type="evidence" value="ECO:0007669"/>
    <property type="project" value="UniProtKB-KW"/>
</dbReference>
<keyword evidence="3 5" id="KW-0479">Metal-binding</keyword>
<dbReference type="GO" id="GO:0019825">
    <property type="term" value="F:oxygen binding"/>
    <property type="evidence" value="ECO:0007669"/>
    <property type="project" value="InterPro"/>
</dbReference>
<dbReference type="InterPro" id="IPR001486">
    <property type="entry name" value="Hemoglobin_trunc"/>
</dbReference>
<dbReference type="Proteomes" id="UP000480178">
    <property type="component" value="Chromosome"/>
</dbReference>
<protein>
    <submittedName>
        <fullName evidence="6">Globin</fullName>
    </submittedName>
</protein>
<dbReference type="InterPro" id="IPR009050">
    <property type="entry name" value="Globin-like_sf"/>
</dbReference>
<dbReference type="AlphaFoldDB" id="A0A6C0GPK3"/>
<dbReference type="RefSeq" id="WP_162445962.1">
    <property type="nucleotide sequence ID" value="NZ_CP048222.1"/>
</dbReference>
<dbReference type="SUPFAM" id="SSF46458">
    <property type="entry name" value="Globin-like"/>
    <property type="match status" value="1"/>
</dbReference>
<sequence length="166" mass="18792">MTNNDSTKPTPPSLYEWAGGMEAFQRLTSIFYAKVKEDELLSEVFRHMSPDHPEHVAFFVAEVFGGPKRYSELAGNSAHAEMVSHHISRRLTQTQRQRWIALLLESADEINLPDDPEFRSAFVAYLEWGTRLAVLNSQSDINPITTEPMPKWGWGEVGGPYQAPSE</sequence>
<evidence type="ECO:0000256" key="4">
    <source>
        <dbReference type="ARBA" id="ARBA00023004"/>
    </source>
</evidence>
<evidence type="ECO:0000313" key="7">
    <source>
        <dbReference type="Proteomes" id="UP000480178"/>
    </source>
</evidence>
<accession>A0A6C0GPK3</accession>
<dbReference type="Pfam" id="PF01152">
    <property type="entry name" value="Bac_globin"/>
    <property type="match status" value="1"/>
</dbReference>
<name>A0A6C0GPK3_9BACT</name>